<evidence type="ECO:0000259" key="2">
    <source>
        <dbReference type="Pfam" id="PF16220"/>
    </source>
</evidence>
<dbReference type="GO" id="GO:0016989">
    <property type="term" value="F:sigma factor antagonist activity"/>
    <property type="evidence" value="ECO:0007669"/>
    <property type="project" value="TreeGrafter"/>
</dbReference>
<accession>A0A6J5B6X2</accession>
<proteinExistence type="predicted"/>
<protein>
    <submittedName>
        <fullName evidence="3">Protein FecR</fullName>
    </submittedName>
</protein>
<dbReference type="InterPro" id="IPR032623">
    <property type="entry name" value="FecR_N"/>
</dbReference>
<dbReference type="Proteomes" id="UP000507979">
    <property type="component" value="Unassembled WGS sequence"/>
</dbReference>
<keyword evidence="4" id="KW-1185">Reference proteome</keyword>
<dbReference type="PIRSF" id="PIRSF018266">
    <property type="entry name" value="FecR"/>
    <property type="match status" value="1"/>
</dbReference>
<feature type="domain" description="FecR protein" evidence="1">
    <location>
        <begin position="137"/>
        <end position="230"/>
    </location>
</feature>
<dbReference type="PANTHER" id="PTHR30273">
    <property type="entry name" value="PERIPLASMIC SIGNAL SENSOR AND SIGMA FACTOR ACTIVATOR FECR-RELATED"/>
    <property type="match status" value="1"/>
</dbReference>
<feature type="domain" description="FecR N-terminal" evidence="2">
    <location>
        <begin position="28"/>
        <end position="70"/>
    </location>
</feature>
<organism evidence="3 4">
    <name type="scientific">Achromobacter insuavis</name>
    <dbReference type="NCBI Taxonomy" id="1287735"/>
    <lineage>
        <taxon>Bacteria</taxon>
        <taxon>Pseudomonadati</taxon>
        <taxon>Pseudomonadota</taxon>
        <taxon>Betaproteobacteria</taxon>
        <taxon>Burkholderiales</taxon>
        <taxon>Alcaligenaceae</taxon>
        <taxon>Achromobacter</taxon>
    </lineage>
</organism>
<dbReference type="Gene3D" id="2.60.120.1440">
    <property type="match status" value="1"/>
</dbReference>
<evidence type="ECO:0000313" key="3">
    <source>
        <dbReference type="EMBL" id="CAB3692539.1"/>
    </source>
</evidence>
<evidence type="ECO:0000259" key="1">
    <source>
        <dbReference type="Pfam" id="PF04773"/>
    </source>
</evidence>
<gene>
    <name evidence="3" type="primary">fecR_30</name>
    <name evidence="3" type="ORF">LMG26845_04821</name>
</gene>
<dbReference type="Pfam" id="PF16220">
    <property type="entry name" value="DUF4880"/>
    <property type="match status" value="1"/>
</dbReference>
<dbReference type="AlphaFoldDB" id="A0A6J5B6X2"/>
<dbReference type="EMBL" id="CADIJR010000065">
    <property type="protein sequence ID" value="CAB3692539.1"/>
    <property type="molecule type" value="Genomic_DNA"/>
</dbReference>
<dbReference type="PANTHER" id="PTHR30273:SF2">
    <property type="entry name" value="PROTEIN FECR"/>
    <property type="match status" value="1"/>
</dbReference>
<reference evidence="3 4" key="1">
    <citation type="submission" date="2020-04" db="EMBL/GenBank/DDBJ databases">
        <authorList>
            <person name="De Canck E."/>
        </authorList>
    </citation>
    <scope>NUCLEOTIDE SEQUENCE [LARGE SCALE GENOMIC DNA]</scope>
    <source>
        <strain evidence="3 4">LMG 26845</strain>
    </source>
</reference>
<dbReference type="InterPro" id="IPR012373">
    <property type="entry name" value="Ferrdict_sens_TM"/>
</dbReference>
<evidence type="ECO:0000313" key="4">
    <source>
        <dbReference type="Proteomes" id="UP000507979"/>
    </source>
</evidence>
<dbReference type="InterPro" id="IPR006860">
    <property type="entry name" value="FecR"/>
</dbReference>
<sequence>MLAGDASSVPADNGDDADERGVTVEHLKQAADWYATLGDAAVSDQERAAWRAWLAGSPAHGRAWQHIEAVSRKFMPLRETSAGGAAAAAGVAAARRSLATRRRVVNGLAGILGLGAATWLGWRHTPLPALVAALRADYATGTGERRELRLADGSRVWLNTGTALQVRYQDSMRSLALLAGEILIETAPDAQGRPFFVQTRFGRLQALGTRFTVRLTDQQTRLDVFDGAVEILTQYGGQRRIEAGGAARFDDRALTPLDGADDMRAAWSKGILLADNMPLGDLLAELSRYRRGHINVAPAVASLKVMGVYPTDDTDQALAMLAQTLPIHIHHSLPWWITVDAR</sequence>
<dbReference type="Pfam" id="PF04773">
    <property type="entry name" value="FecR"/>
    <property type="match status" value="1"/>
</dbReference>
<name>A0A6J5B6X2_9BURK</name>